<sequence length="272" mass="30677">MFNKIIKTIRDRLLNNPRKSENLTRMQEIALSIREQGTNQKEGRVNPLTKKGLNALVSVLSTEDKIQGLSKSNSGSFSSRSQISRSQGSFSSRSQISRSQGSISSIQSVSLREIESRNDAIIEKLNFMTFKILIAISSLAGNTLYLNNTIITSASFISIFQITLFIFFNCINKIESMRDNESMTEIDVGRILSINNDNNPDMIGGAGYDKKFLLKTINLLINAKSIRYRNAIIYLFACIFVFVLLKKYSEKYDGKINISGSKTKKPRMRRNA</sequence>
<dbReference type="EMBL" id="MN740459">
    <property type="protein sequence ID" value="QHU27581.1"/>
    <property type="molecule type" value="Genomic_DNA"/>
</dbReference>
<evidence type="ECO:0000256" key="2">
    <source>
        <dbReference type="SAM" id="Phobius"/>
    </source>
</evidence>
<feature type="transmembrane region" description="Helical" evidence="2">
    <location>
        <begin position="150"/>
        <end position="171"/>
    </location>
</feature>
<keyword evidence="2" id="KW-0472">Membrane</keyword>
<keyword evidence="2" id="KW-1133">Transmembrane helix</keyword>
<keyword evidence="2" id="KW-0812">Transmembrane</keyword>
<feature type="region of interest" description="Disordered" evidence="1">
    <location>
        <begin position="69"/>
        <end position="96"/>
    </location>
</feature>
<organism evidence="3">
    <name type="scientific">viral metagenome</name>
    <dbReference type="NCBI Taxonomy" id="1070528"/>
    <lineage>
        <taxon>unclassified sequences</taxon>
        <taxon>metagenomes</taxon>
        <taxon>organismal metagenomes</taxon>
    </lineage>
</organism>
<protein>
    <submittedName>
        <fullName evidence="3">Uncharacterized protein</fullName>
    </submittedName>
</protein>
<accession>A0A6C0LD36</accession>
<reference evidence="3" key="1">
    <citation type="journal article" date="2020" name="Nature">
        <title>Giant virus diversity and host interactions through global metagenomics.</title>
        <authorList>
            <person name="Schulz F."/>
            <person name="Roux S."/>
            <person name="Paez-Espino D."/>
            <person name="Jungbluth S."/>
            <person name="Walsh D.A."/>
            <person name="Denef V.J."/>
            <person name="McMahon K.D."/>
            <person name="Konstantinidis K.T."/>
            <person name="Eloe-Fadrosh E.A."/>
            <person name="Kyrpides N.C."/>
            <person name="Woyke T."/>
        </authorList>
    </citation>
    <scope>NUCLEOTIDE SEQUENCE</scope>
    <source>
        <strain evidence="3">GVMAG-M-3300027769-26</strain>
    </source>
</reference>
<feature type="transmembrane region" description="Helical" evidence="2">
    <location>
        <begin position="228"/>
        <end position="245"/>
    </location>
</feature>
<proteinExistence type="predicted"/>
<dbReference type="AlphaFoldDB" id="A0A6C0LD36"/>
<feature type="transmembrane region" description="Helical" evidence="2">
    <location>
        <begin position="125"/>
        <end position="144"/>
    </location>
</feature>
<feature type="compositionally biased region" description="Low complexity" evidence="1">
    <location>
        <begin position="74"/>
        <end position="96"/>
    </location>
</feature>
<evidence type="ECO:0000313" key="3">
    <source>
        <dbReference type="EMBL" id="QHU27581.1"/>
    </source>
</evidence>
<name>A0A6C0LD36_9ZZZZ</name>
<evidence type="ECO:0000256" key="1">
    <source>
        <dbReference type="SAM" id="MobiDB-lite"/>
    </source>
</evidence>